<feature type="signal peptide" evidence="1">
    <location>
        <begin position="1"/>
        <end position="22"/>
    </location>
</feature>
<sequence>MKKLYLAVLCLIGAAASVPAQAGWLSSLFDWNEAKTRHPIVLVPGIFAFDSIAGVDYWYRIPAALEAEGATVFVPEINAFESSVMRGESLIAQLDEIRAASGGRITRFNLIGHSQGGMTSRYVMNVRPDLVASVSTAHTPHQGSPLADIVTGVAPEGTLQGVTFEILANAIGDLVNLLSGYDGDDSNIYAMLGEFNQPGAAAFNTQFPAGLPASACGEGASQVTINGQNIRLYSWSGTSTITSVVDPSDALFAITGLAINEANDGVTGRCSSHFGDVIKDNYTMNHIDVNNQVLGLVSLFETSPETLFRNHANRLKQAGL</sequence>
<evidence type="ECO:0000313" key="3">
    <source>
        <dbReference type="EMBL" id="SDW35231.1"/>
    </source>
</evidence>
<proteinExistence type="predicted"/>
<dbReference type="Pfam" id="PF00561">
    <property type="entry name" value="Abhydrolase_1"/>
    <property type="match status" value="1"/>
</dbReference>
<evidence type="ECO:0000256" key="1">
    <source>
        <dbReference type="SAM" id="SignalP"/>
    </source>
</evidence>
<accession>A0A1H2SUA3</accession>
<gene>
    <name evidence="3" type="ORF">SAMN04487960_102241</name>
</gene>
<feature type="chain" id="PRO_5011713613" evidence="1">
    <location>
        <begin position="23"/>
        <end position="320"/>
    </location>
</feature>
<keyword evidence="4" id="KW-1185">Reference proteome</keyword>
<dbReference type="InterPro" id="IPR029058">
    <property type="entry name" value="AB_hydrolase_fold"/>
</dbReference>
<protein>
    <submittedName>
        <fullName evidence="3">Triacylglycerol lipase</fullName>
    </submittedName>
</protein>
<evidence type="ECO:0000259" key="2">
    <source>
        <dbReference type="Pfam" id="PF00561"/>
    </source>
</evidence>
<dbReference type="OrthoDB" id="2004167at2"/>
<dbReference type="Gene3D" id="3.40.50.1820">
    <property type="entry name" value="alpha/beta hydrolase"/>
    <property type="match status" value="1"/>
</dbReference>
<dbReference type="STRING" id="488533.SAMN04487960_102241"/>
<evidence type="ECO:0000313" key="4">
    <source>
        <dbReference type="Proteomes" id="UP000199675"/>
    </source>
</evidence>
<keyword evidence="1" id="KW-0732">Signal</keyword>
<dbReference type="EMBL" id="FNNE01000002">
    <property type="protein sequence ID" value="SDW35231.1"/>
    <property type="molecule type" value="Genomic_DNA"/>
</dbReference>
<feature type="domain" description="AB hydrolase-1" evidence="2">
    <location>
        <begin position="39"/>
        <end position="187"/>
    </location>
</feature>
<organism evidence="3 4">
    <name type="scientific">Marinobacter mobilis</name>
    <dbReference type="NCBI Taxonomy" id="488533"/>
    <lineage>
        <taxon>Bacteria</taxon>
        <taxon>Pseudomonadati</taxon>
        <taxon>Pseudomonadota</taxon>
        <taxon>Gammaproteobacteria</taxon>
        <taxon>Pseudomonadales</taxon>
        <taxon>Marinobacteraceae</taxon>
        <taxon>Marinobacter</taxon>
    </lineage>
</organism>
<dbReference type="Proteomes" id="UP000199675">
    <property type="component" value="Unassembled WGS sequence"/>
</dbReference>
<name>A0A1H2SUA3_9GAMM</name>
<reference evidence="3 4" key="1">
    <citation type="submission" date="2016-10" db="EMBL/GenBank/DDBJ databases">
        <authorList>
            <person name="de Groot N.N."/>
        </authorList>
    </citation>
    <scope>NUCLEOTIDE SEQUENCE [LARGE SCALE GENOMIC DNA]</scope>
    <source>
        <strain evidence="3 4">CGMCC 1.7059</strain>
    </source>
</reference>
<dbReference type="AlphaFoldDB" id="A0A1H2SUA3"/>
<dbReference type="InterPro" id="IPR000073">
    <property type="entry name" value="AB_hydrolase_1"/>
</dbReference>
<dbReference type="RefSeq" id="WP_091811599.1">
    <property type="nucleotide sequence ID" value="NZ_FNNE01000002.1"/>
</dbReference>
<dbReference type="SUPFAM" id="SSF53474">
    <property type="entry name" value="alpha/beta-Hydrolases"/>
    <property type="match status" value="1"/>
</dbReference>